<evidence type="ECO:0000256" key="1">
    <source>
        <dbReference type="ARBA" id="ARBA00007116"/>
    </source>
</evidence>
<dbReference type="CDD" id="cd00432">
    <property type="entry name" value="Ribosomal_L18_L5e"/>
    <property type="match status" value="1"/>
</dbReference>
<name>A0A0G0GB79_9BACT</name>
<dbReference type="GO" id="GO:0005737">
    <property type="term" value="C:cytoplasm"/>
    <property type="evidence" value="ECO:0007669"/>
    <property type="project" value="UniProtKB-ARBA"/>
</dbReference>
<dbReference type="InterPro" id="IPR004389">
    <property type="entry name" value="Ribosomal_uL18_bac-type"/>
</dbReference>
<dbReference type="InterPro" id="IPR057268">
    <property type="entry name" value="Ribosomal_L18"/>
</dbReference>
<dbReference type="GO" id="GO:0008097">
    <property type="term" value="F:5S rRNA binding"/>
    <property type="evidence" value="ECO:0007669"/>
    <property type="project" value="TreeGrafter"/>
</dbReference>
<dbReference type="AlphaFoldDB" id="A0A0G0GB79"/>
<dbReference type="GO" id="GO:0005840">
    <property type="term" value="C:ribosome"/>
    <property type="evidence" value="ECO:0007669"/>
    <property type="project" value="UniProtKB-KW"/>
</dbReference>
<evidence type="ECO:0000256" key="3">
    <source>
        <dbReference type="ARBA" id="ARBA00022884"/>
    </source>
</evidence>
<keyword evidence="3 7" id="KW-0694">RNA-binding</keyword>
<comment type="function">
    <text evidence="7">This is one of the proteins that bind and probably mediate the attachment of the 5S RNA into the large ribosomal subunit, where it forms part of the central protuberance.</text>
</comment>
<dbReference type="GO" id="GO:0003735">
    <property type="term" value="F:structural constituent of ribosome"/>
    <property type="evidence" value="ECO:0007669"/>
    <property type="project" value="InterPro"/>
</dbReference>
<dbReference type="SUPFAM" id="SSF53137">
    <property type="entry name" value="Translational machinery components"/>
    <property type="match status" value="1"/>
</dbReference>
<dbReference type="GO" id="GO:0006412">
    <property type="term" value="P:translation"/>
    <property type="evidence" value="ECO:0007669"/>
    <property type="project" value="UniProtKB-UniRule"/>
</dbReference>
<dbReference type="PANTHER" id="PTHR12899:SF3">
    <property type="entry name" value="LARGE RIBOSOMAL SUBUNIT PROTEIN UL18M"/>
    <property type="match status" value="1"/>
</dbReference>
<keyword evidence="5 7" id="KW-0687">Ribonucleoprotein</keyword>
<evidence type="ECO:0000256" key="2">
    <source>
        <dbReference type="ARBA" id="ARBA00022730"/>
    </source>
</evidence>
<dbReference type="FunFam" id="3.30.420.100:FF:000001">
    <property type="entry name" value="50S ribosomal protein L18"/>
    <property type="match status" value="1"/>
</dbReference>
<dbReference type="EMBL" id="LBSR01000002">
    <property type="protein sequence ID" value="KKQ23320.1"/>
    <property type="molecule type" value="Genomic_DNA"/>
</dbReference>
<evidence type="ECO:0000256" key="7">
    <source>
        <dbReference type="HAMAP-Rule" id="MF_01337"/>
    </source>
</evidence>
<evidence type="ECO:0000313" key="9">
    <source>
        <dbReference type="Proteomes" id="UP000034044"/>
    </source>
</evidence>
<dbReference type="InterPro" id="IPR005484">
    <property type="entry name" value="Ribosomal_uL18_bac/plant/anim"/>
</dbReference>
<evidence type="ECO:0000256" key="4">
    <source>
        <dbReference type="ARBA" id="ARBA00022980"/>
    </source>
</evidence>
<evidence type="ECO:0000256" key="5">
    <source>
        <dbReference type="ARBA" id="ARBA00023274"/>
    </source>
</evidence>
<organism evidence="8 9">
    <name type="scientific">Candidatus Wolfebacteria bacterium GW2011_GWC1_37_10</name>
    <dbReference type="NCBI Taxonomy" id="1619010"/>
    <lineage>
        <taxon>Bacteria</taxon>
        <taxon>Candidatus Wolfeibacteriota</taxon>
    </lineage>
</organism>
<dbReference type="HAMAP" id="MF_01337_B">
    <property type="entry name" value="Ribosomal_uL18_B"/>
    <property type="match status" value="1"/>
</dbReference>
<accession>A0A0G0GB79</accession>
<comment type="similarity">
    <text evidence="1 7">Belongs to the universal ribosomal protein uL18 family.</text>
</comment>
<comment type="subunit">
    <text evidence="7">Part of the 50S ribosomal subunit; part of the 5S rRNA/L5/L18/L25 subcomplex. Contacts the 5S and 23S rRNAs.</text>
</comment>
<dbReference type="NCBIfam" id="TIGR00060">
    <property type="entry name" value="L18_bact"/>
    <property type="match status" value="1"/>
</dbReference>
<dbReference type="Pfam" id="PF00861">
    <property type="entry name" value="Ribosomal_L18p"/>
    <property type="match status" value="1"/>
</dbReference>
<evidence type="ECO:0000313" key="8">
    <source>
        <dbReference type="EMBL" id="KKQ23320.1"/>
    </source>
</evidence>
<reference evidence="8 9" key="1">
    <citation type="journal article" date="2015" name="Nature">
        <title>rRNA introns, odd ribosomes, and small enigmatic genomes across a large radiation of phyla.</title>
        <authorList>
            <person name="Brown C.T."/>
            <person name="Hug L.A."/>
            <person name="Thomas B.C."/>
            <person name="Sharon I."/>
            <person name="Castelle C.J."/>
            <person name="Singh A."/>
            <person name="Wilkins M.J."/>
            <person name="Williams K.H."/>
            <person name="Banfield J.F."/>
        </authorList>
    </citation>
    <scope>NUCLEOTIDE SEQUENCE [LARGE SCALE GENOMIC DNA]</scope>
</reference>
<dbReference type="Proteomes" id="UP000034044">
    <property type="component" value="Unassembled WGS sequence"/>
</dbReference>
<evidence type="ECO:0000256" key="6">
    <source>
        <dbReference type="ARBA" id="ARBA00035197"/>
    </source>
</evidence>
<gene>
    <name evidence="7 8" type="primary">rplR</name>
    <name evidence="8" type="ORF">US36_C0002G0045</name>
</gene>
<dbReference type="PANTHER" id="PTHR12899">
    <property type="entry name" value="39S RIBOSOMAL PROTEIN L18, MITOCHONDRIAL"/>
    <property type="match status" value="1"/>
</dbReference>
<dbReference type="GO" id="GO:1990904">
    <property type="term" value="C:ribonucleoprotein complex"/>
    <property type="evidence" value="ECO:0007669"/>
    <property type="project" value="UniProtKB-KW"/>
</dbReference>
<dbReference type="Gene3D" id="3.30.420.100">
    <property type="match status" value="1"/>
</dbReference>
<sequence>MANKNKLINQKRLRRKIRARAKISGTTARPRFSVFLSNHYSYGQLIDDEKGNTLISVSSREIKKKESKTSLSHAIGELIAKRAKEIGIKKIIFDRGNYKYHGRAKAIAESARKGGLEF</sequence>
<keyword evidence="2 7" id="KW-0699">rRNA-binding</keyword>
<proteinExistence type="inferred from homology"/>
<comment type="caution">
    <text evidence="8">The sequence shown here is derived from an EMBL/GenBank/DDBJ whole genome shotgun (WGS) entry which is preliminary data.</text>
</comment>
<keyword evidence="4 7" id="KW-0689">Ribosomal protein</keyword>
<protein>
    <recommendedName>
        <fullName evidence="6 7">Large ribosomal subunit protein uL18</fullName>
    </recommendedName>
</protein>